<dbReference type="PROSITE" id="PS50293">
    <property type="entry name" value="TPR_REGION"/>
    <property type="match status" value="1"/>
</dbReference>
<name>A0A1W1CSE7_9ZZZZ</name>
<dbReference type="SUPFAM" id="SSF48452">
    <property type="entry name" value="TPR-like"/>
    <property type="match status" value="1"/>
</dbReference>
<protein>
    <submittedName>
        <fullName evidence="1">Uncharacterized protein</fullName>
    </submittedName>
</protein>
<dbReference type="EMBL" id="FPHJ01000062">
    <property type="protein sequence ID" value="SFV68655.1"/>
    <property type="molecule type" value="Genomic_DNA"/>
</dbReference>
<reference evidence="1" key="1">
    <citation type="submission" date="2016-10" db="EMBL/GenBank/DDBJ databases">
        <authorList>
            <person name="de Groot N.N."/>
        </authorList>
    </citation>
    <scope>NUCLEOTIDE SEQUENCE</scope>
</reference>
<organism evidence="1">
    <name type="scientific">hydrothermal vent metagenome</name>
    <dbReference type="NCBI Taxonomy" id="652676"/>
    <lineage>
        <taxon>unclassified sequences</taxon>
        <taxon>metagenomes</taxon>
        <taxon>ecological metagenomes</taxon>
    </lineage>
</organism>
<gene>
    <name evidence="1" type="ORF">MNB_SUP05-5-510</name>
</gene>
<dbReference type="AlphaFoldDB" id="A0A1W1CSE7"/>
<dbReference type="InterPro" id="IPR011990">
    <property type="entry name" value="TPR-like_helical_dom_sf"/>
</dbReference>
<accession>A0A1W1CSE7</accession>
<proteinExistence type="predicted"/>
<evidence type="ECO:0000313" key="1">
    <source>
        <dbReference type="EMBL" id="SFV68655.1"/>
    </source>
</evidence>
<dbReference type="Gene3D" id="1.25.40.10">
    <property type="entry name" value="Tetratricopeptide repeat domain"/>
    <property type="match status" value="1"/>
</dbReference>
<sequence>MFNHRKIQSFKNHLSYLFEECVGLVDRFRGANAYNNMSITYKKLEKYQEADEILKKANEIKNNK</sequence>